<evidence type="ECO:0000313" key="8">
    <source>
        <dbReference type="Araport" id="AT1G31720"/>
    </source>
</evidence>
<feature type="transmembrane region" description="Helical" evidence="7">
    <location>
        <begin position="153"/>
        <end position="175"/>
    </location>
</feature>
<sequence length="190" mass="21147">MEIQKQDNRDGRPKSFLFFMFIFLFGLAAFFLCLSAEFQKAKALLRAQVFLKGKDLKWDGESCYLPENRAFGLGIAALVCVSVAQIVGNVVICRGFTKTDKTRTTIFCIILLLFSWVNFAVAVTLISVGASMNREQIYGKGWLNRECYLVKDGVFAASGFLSVTTMAAILGAFAFKVKPSLQVLKLKIRV</sequence>
<dbReference type="EMBL" id="CP002684">
    <property type="protein sequence ID" value="ANM59001.1"/>
    <property type="molecule type" value="Genomic_DNA"/>
</dbReference>
<dbReference type="SMR" id="A0A1P8AQR1"/>
<evidence type="ECO:0000256" key="7">
    <source>
        <dbReference type="SAM" id="Phobius"/>
    </source>
</evidence>
<dbReference type="AlphaFoldDB" id="A0A1P8AQR1"/>
<reference evidence="9 10" key="1">
    <citation type="journal article" date="2000" name="Nature">
        <title>Sequence and analysis of chromosome 1 of the plant Arabidopsis thaliana.</title>
        <authorList>
            <person name="Theologis A."/>
            <person name="Ecker J.R."/>
            <person name="Palm C.J."/>
            <person name="Federspiel N.A."/>
            <person name="Kaul S."/>
            <person name="White O."/>
            <person name="Alonso J."/>
            <person name="Altafi H."/>
            <person name="Araujo R."/>
            <person name="Bowman C.L."/>
            <person name="Brooks S.Y."/>
            <person name="Buehler E."/>
            <person name="Chan A."/>
            <person name="Chao Q."/>
            <person name="Chen H."/>
            <person name="Cheuk R.F."/>
            <person name="Chin C.W."/>
            <person name="Chung M.K."/>
            <person name="Conn L."/>
            <person name="Conway A.B."/>
            <person name="Conway A.R."/>
            <person name="Creasy T.H."/>
            <person name="Dewar K."/>
            <person name="Dunn P."/>
            <person name="Etgu P."/>
            <person name="Feldblyum T.V."/>
            <person name="Feng J."/>
            <person name="Fong B."/>
            <person name="Fujii C.Y."/>
            <person name="Gill J.E."/>
            <person name="Goldsmith A.D."/>
            <person name="Haas B."/>
            <person name="Hansen N.F."/>
            <person name="Hughes B."/>
            <person name="Huizar L."/>
            <person name="Hunter J.L."/>
            <person name="Jenkins J."/>
            <person name="Johnson-Hopson C."/>
            <person name="Khan S."/>
            <person name="Khaykin E."/>
            <person name="Kim C.J."/>
            <person name="Koo H.L."/>
            <person name="Kremenetskaia I."/>
            <person name="Kurtz D.B."/>
            <person name="Kwan A."/>
            <person name="Lam B."/>
            <person name="Langin-Hooper S."/>
            <person name="Lee A."/>
            <person name="Lee J.M."/>
            <person name="Lenz C.A."/>
            <person name="Li J.H."/>
            <person name="Li Y."/>
            <person name="Lin X."/>
            <person name="Liu S.X."/>
            <person name="Liu Z.A."/>
            <person name="Luros J.S."/>
            <person name="Maiti R."/>
            <person name="Marziali A."/>
            <person name="Militscher J."/>
            <person name="Miranda M."/>
            <person name="Nguyen M."/>
            <person name="Nierman W.C."/>
            <person name="Osborne B.I."/>
            <person name="Pai G."/>
            <person name="Peterson J."/>
            <person name="Pham P.K."/>
            <person name="Rizzo M."/>
            <person name="Rooney T."/>
            <person name="Rowley D."/>
            <person name="Sakano H."/>
            <person name="Salzberg S.L."/>
            <person name="Schwartz J.R."/>
            <person name="Shinn P."/>
            <person name="Southwick A.M."/>
            <person name="Sun H."/>
            <person name="Tallon L.J."/>
            <person name="Tambunga G."/>
            <person name="Toriumi M.J."/>
            <person name="Town C.D."/>
            <person name="Utterback T."/>
            <person name="Van Aken S."/>
            <person name="Vaysberg M."/>
            <person name="Vysotskaia V.S."/>
            <person name="Walker M."/>
            <person name="Wu D."/>
            <person name="Yu G."/>
            <person name="Fraser C.M."/>
            <person name="Venter J.C."/>
            <person name="Davis R.W."/>
        </authorList>
    </citation>
    <scope>NUCLEOTIDE SEQUENCE [LARGE SCALE GENOMIC DNA]</scope>
    <source>
        <strain evidence="10">cv. Columbia</strain>
    </source>
</reference>
<name>A0A1P8AQR1_ARATH</name>
<keyword evidence="2 7" id="KW-0812">Transmembrane</keyword>
<evidence type="ECO:0000256" key="3">
    <source>
        <dbReference type="ARBA" id="ARBA00022729"/>
    </source>
</evidence>
<dbReference type="InterPro" id="IPR009606">
    <property type="entry name" value="DEAL/Modifying_wall_lignin1/2"/>
</dbReference>
<accession>A0A1P8AQR1</accession>
<feature type="transmembrane region" description="Helical" evidence="7">
    <location>
        <begin position="16"/>
        <end position="38"/>
    </location>
</feature>
<keyword evidence="10" id="KW-1185">Reference proteome</keyword>
<dbReference type="TAIR" id="AT1G31720">
    <property type="gene designation" value="MWL1"/>
</dbReference>
<keyword evidence="5 7" id="KW-0472">Membrane</keyword>
<evidence type="ECO:0000313" key="11">
    <source>
        <dbReference type="TAIR" id="AT1G31720"/>
    </source>
</evidence>
<reference evidence="10" key="2">
    <citation type="journal article" date="2017" name="Plant J.">
        <title>Araport11: a complete reannotation of the Arabidopsis thaliana reference genome.</title>
        <authorList>
            <person name="Cheng C.Y."/>
            <person name="Krishnakumar V."/>
            <person name="Chan A.P."/>
            <person name="Thibaud-Nissen F."/>
            <person name="Schobel S."/>
            <person name="Town C.D."/>
        </authorList>
    </citation>
    <scope>GENOME REANNOTATION</scope>
    <source>
        <strain evidence="10">cv. Columbia</strain>
    </source>
</reference>
<dbReference type="GeneID" id="840059"/>
<dbReference type="Proteomes" id="UP000006548">
    <property type="component" value="Chromosome 1"/>
</dbReference>
<evidence type="ECO:0000256" key="4">
    <source>
        <dbReference type="ARBA" id="ARBA00022989"/>
    </source>
</evidence>
<feature type="transmembrane region" description="Helical" evidence="7">
    <location>
        <begin position="70"/>
        <end position="92"/>
    </location>
</feature>
<feature type="transmembrane region" description="Helical" evidence="7">
    <location>
        <begin position="104"/>
        <end position="133"/>
    </location>
</feature>
<dbReference type="PANTHER" id="PTHR31769">
    <property type="entry name" value="OS07G0462200 PROTEIN-RELATED"/>
    <property type="match status" value="1"/>
</dbReference>
<evidence type="ECO:0000313" key="9">
    <source>
        <dbReference type="EMBL" id="ANM59001.1"/>
    </source>
</evidence>
<gene>
    <name evidence="11" type="primary">MWL1</name>
    <name evidence="8 9" type="ordered locus">At1g31720</name>
    <name evidence="9" type="ORF">F27M3.8</name>
    <name evidence="9" type="ORF">F27M3_8</name>
</gene>
<evidence type="ECO:0000256" key="6">
    <source>
        <dbReference type="ARBA" id="ARBA00029467"/>
    </source>
</evidence>
<dbReference type="ExpressionAtlas" id="A0A1P8AQR1">
    <property type="expression patterns" value="baseline and differential"/>
</dbReference>
<evidence type="ECO:0000313" key="10">
    <source>
        <dbReference type="Proteomes" id="UP000006548"/>
    </source>
</evidence>
<keyword evidence="4 7" id="KW-1133">Transmembrane helix</keyword>
<evidence type="ECO:0000256" key="1">
    <source>
        <dbReference type="ARBA" id="ARBA00004127"/>
    </source>
</evidence>
<keyword evidence="3" id="KW-0732">Signal</keyword>
<comment type="subcellular location">
    <subcellularLocation>
        <location evidence="1">Endomembrane system</location>
        <topology evidence="1">Multi-pass membrane protein</topology>
    </subcellularLocation>
</comment>
<organism evidence="9 10">
    <name type="scientific">Arabidopsis thaliana</name>
    <name type="common">Mouse-ear cress</name>
    <dbReference type="NCBI Taxonomy" id="3702"/>
    <lineage>
        <taxon>Eukaryota</taxon>
        <taxon>Viridiplantae</taxon>
        <taxon>Streptophyta</taxon>
        <taxon>Embryophyta</taxon>
        <taxon>Tracheophyta</taxon>
        <taxon>Spermatophyta</taxon>
        <taxon>Magnoliopsida</taxon>
        <taxon>eudicotyledons</taxon>
        <taxon>Gunneridae</taxon>
        <taxon>Pentapetalae</taxon>
        <taxon>rosids</taxon>
        <taxon>malvids</taxon>
        <taxon>Brassicales</taxon>
        <taxon>Brassicaceae</taxon>
        <taxon>Camelineae</taxon>
        <taxon>Arabidopsis</taxon>
    </lineage>
</organism>
<comment type="similarity">
    <text evidence="6">Belongs to the DESIGUAL family.</text>
</comment>
<dbReference type="InterPro" id="IPR052222">
    <property type="entry name" value="DESIGUAL"/>
</dbReference>
<proteinExistence type="inferred from homology"/>
<evidence type="ECO:0000256" key="5">
    <source>
        <dbReference type="ARBA" id="ARBA00023136"/>
    </source>
</evidence>
<evidence type="ECO:0000256" key="2">
    <source>
        <dbReference type="ARBA" id="ARBA00022692"/>
    </source>
</evidence>
<dbReference type="RefSeq" id="NP_001321398.1">
    <property type="nucleotide sequence ID" value="NM_001332977.1"/>
</dbReference>
<dbReference type="Pfam" id="PF06749">
    <property type="entry name" value="DUF1218"/>
    <property type="match status" value="1"/>
</dbReference>
<dbReference type="Araport" id="AT1G31720"/>
<dbReference type="GO" id="GO:0012505">
    <property type="term" value="C:endomembrane system"/>
    <property type="evidence" value="ECO:0007669"/>
    <property type="project" value="UniProtKB-SubCell"/>
</dbReference>
<protein>
    <submittedName>
        <fullName evidence="9">Chitin synthase, putative (DUF1218)</fullName>
    </submittedName>
</protein>